<dbReference type="AlphaFoldDB" id="A0A833REM8"/>
<protein>
    <submittedName>
        <fullName evidence="1">Alpha,alpha-trehalose-phosphate synthase [UDP-forming] 1</fullName>
    </submittedName>
</protein>
<name>A0A833REM8_9POAL</name>
<evidence type="ECO:0000313" key="2">
    <source>
        <dbReference type="Proteomes" id="UP000623129"/>
    </source>
</evidence>
<dbReference type="InterPro" id="IPR003337">
    <property type="entry name" value="Trehalose_PPase"/>
</dbReference>
<organism evidence="1 2">
    <name type="scientific">Carex littledalei</name>
    <dbReference type="NCBI Taxonomy" id="544730"/>
    <lineage>
        <taxon>Eukaryota</taxon>
        <taxon>Viridiplantae</taxon>
        <taxon>Streptophyta</taxon>
        <taxon>Embryophyta</taxon>
        <taxon>Tracheophyta</taxon>
        <taxon>Spermatophyta</taxon>
        <taxon>Magnoliopsida</taxon>
        <taxon>Liliopsida</taxon>
        <taxon>Poales</taxon>
        <taxon>Cyperaceae</taxon>
        <taxon>Cyperoideae</taxon>
        <taxon>Cariceae</taxon>
        <taxon>Carex</taxon>
        <taxon>Carex subgen. Euthyceras</taxon>
    </lineage>
</organism>
<comment type="caution">
    <text evidence="1">The sequence shown here is derived from an EMBL/GenBank/DDBJ whole genome shotgun (WGS) entry which is preliminary data.</text>
</comment>
<sequence>MWSLAGSKLEICCSICGGDLAISNAAVNVVQGSRFVEVRSVGITKGAAIDRILGKIVHSKSMINYVLCIGNFLGKDVDIYTFFEPEHLSEPLNAPGSSLQLRKTGGLLRKFANLGKL</sequence>
<dbReference type="EMBL" id="SWLB01000006">
    <property type="protein sequence ID" value="KAF3337462.1"/>
    <property type="molecule type" value="Genomic_DNA"/>
</dbReference>
<dbReference type="GO" id="GO:0005992">
    <property type="term" value="P:trehalose biosynthetic process"/>
    <property type="evidence" value="ECO:0007669"/>
    <property type="project" value="InterPro"/>
</dbReference>
<dbReference type="Pfam" id="PF02358">
    <property type="entry name" value="Trehalose_PPase"/>
    <property type="match status" value="1"/>
</dbReference>
<dbReference type="Proteomes" id="UP000623129">
    <property type="component" value="Unassembled WGS sequence"/>
</dbReference>
<reference evidence="1" key="1">
    <citation type="submission" date="2020-01" db="EMBL/GenBank/DDBJ databases">
        <title>Genome sequence of Kobresia littledalei, the first chromosome-level genome in the family Cyperaceae.</title>
        <authorList>
            <person name="Qu G."/>
        </authorList>
    </citation>
    <scope>NUCLEOTIDE SEQUENCE</scope>
    <source>
        <strain evidence="1">C.B.Clarke</strain>
        <tissue evidence="1">Leaf</tissue>
    </source>
</reference>
<accession>A0A833REM8</accession>
<dbReference type="OrthoDB" id="755951at2759"/>
<evidence type="ECO:0000313" key="1">
    <source>
        <dbReference type="EMBL" id="KAF3337462.1"/>
    </source>
</evidence>
<gene>
    <name evidence="1" type="ORF">FCM35_KLT18049</name>
</gene>
<keyword evidence="2" id="KW-1185">Reference proteome</keyword>
<proteinExistence type="predicted"/>